<feature type="transmembrane region" description="Helical" evidence="1">
    <location>
        <begin position="240"/>
        <end position="259"/>
    </location>
</feature>
<evidence type="ECO:0008006" key="4">
    <source>
        <dbReference type="Google" id="ProtNLM"/>
    </source>
</evidence>
<evidence type="ECO:0000256" key="1">
    <source>
        <dbReference type="SAM" id="Phobius"/>
    </source>
</evidence>
<comment type="caution">
    <text evidence="2">The sequence shown here is derived from an EMBL/GenBank/DDBJ whole genome shotgun (WGS) entry which is preliminary data.</text>
</comment>
<feature type="transmembrane region" description="Helical" evidence="1">
    <location>
        <begin position="171"/>
        <end position="189"/>
    </location>
</feature>
<keyword evidence="1" id="KW-1133">Transmembrane helix</keyword>
<feature type="transmembrane region" description="Helical" evidence="1">
    <location>
        <begin position="296"/>
        <end position="320"/>
    </location>
</feature>
<evidence type="ECO:0000313" key="3">
    <source>
        <dbReference type="Proteomes" id="UP000240206"/>
    </source>
</evidence>
<keyword evidence="3" id="KW-1185">Reference proteome</keyword>
<gene>
    <name evidence="2" type="ORF">C7K08_09400</name>
</gene>
<feature type="transmembrane region" description="Helical" evidence="1">
    <location>
        <begin position="78"/>
        <end position="98"/>
    </location>
</feature>
<proteinExistence type="predicted"/>
<evidence type="ECO:0000313" key="2">
    <source>
        <dbReference type="EMBL" id="PSI01145.1"/>
    </source>
</evidence>
<feature type="transmembrane region" description="Helical" evidence="1">
    <location>
        <begin position="142"/>
        <end position="164"/>
    </location>
</feature>
<dbReference type="EMBL" id="PXVC01000047">
    <property type="protein sequence ID" value="PSI01145.1"/>
    <property type="molecule type" value="Genomic_DNA"/>
</dbReference>
<reference evidence="3" key="1">
    <citation type="submission" date="2018-03" db="EMBL/GenBank/DDBJ databases">
        <title>Ecological and genomic features of two cosmopolitan and abundant freshwater picocyanobacteria.</title>
        <authorList>
            <person name="Cabello-Yeves P.J."/>
            <person name="Picazo A."/>
            <person name="Camacho A."/>
            <person name="Callieri C."/>
            <person name="Rosselli R."/>
            <person name="Roda-Garcia J."/>
            <person name="Coutinho F.H."/>
            <person name="Rodriguez-Valera F."/>
        </authorList>
    </citation>
    <scope>NUCLEOTIDE SEQUENCE [LARGE SCALE GENOMIC DNA]</scope>
    <source>
        <strain evidence="3">Tous</strain>
    </source>
</reference>
<dbReference type="InterPro" id="IPR037185">
    <property type="entry name" value="EmrE-like"/>
</dbReference>
<dbReference type="AlphaFoldDB" id="A0A2P7ED53"/>
<accession>A0A2P7ED53</accession>
<feature type="transmembrane region" description="Helical" evidence="1">
    <location>
        <begin position="326"/>
        <end position="344"/>
    </location>
</feature>
<dbReference type="Proteomes" id="UP000240206">
    <property type="component" value="Unassembled WGS sequence"/>
</dbReference>
<feature type="transmembrane region" description="Helical" evidence="1">
    <location>
        <begin position="118"/>
        <end position="136"/>
    </location>
</feature>
<dbReference type="SUPFAM" id="SSF103481">
    <property type="entry name" value="Multidrug resistance efflux transporter EmrE"/>
    <property type="match status" value="2"/>
</dbReference>
<organism evidence="2 3">
    <name type="scientific">Synechococcus lacustris str. Tous</name>
    <dbReference type="NCBI Taxonomy" id="1910958"/>
    <lineage>
        <taxon>Bacteria</taxon>
        <taxon>Bacillati</taxon>
        <taxon>Cyanobacteriota</taxon>
        <taxon>Cyanophyceae</taxon>
        <taxon>Synechococcales</taxon>
        <taxon>Synechococcaceae</taxon>
        <taxon>Synechococcus</taxon>
    </lineage>
</organism>
<keyword evidence="1" id="KW-0812">Transmembrane</keyword>
<feature type="transmembrane region" description="Helical" evidence="1">
    <location>
        <begin position="209"/>
        <end position="228"/>
    </location>
</feature>
<protein>
    <recommendedName>
        <fullName evidence="4">EamA domain-containing protein</fullName>
    </recommendedName>
</protein>
<name>A0A2P7ED53_9SYNE</name>
<feature type="transmembrane region" description="Helical" evidence="1">
    <location>
        <begin position="265"/>
        <end position="284"/>
    </location>
</feature>
<keyword evidence="1" id="KW-0472">Membrane</keyword>
<sequence length="353" mass="38289">MQIFLSSYWLHRSYFACFPKVQCAKRCAKLQQMIPSRLAPLALLGYVLLRGCDASVLKWLQERGAATLLRTAGGEDPISFGNVFFFSNLATGLVVLLLDRRRLQHQLPQLVLRDRSLLCLRSALGSLIGPICYFLVLQRLTVISQTLLFTLILPVTALLAHLLLREPLPKRFGFSFALLPLGLLITRNVDPSLSSAAPWSGLDPVGLALGFLSVLAFSASGVLNRVVVVKGWGAGLTIGLTNLLAALVFGTITLVFFGPEQFLHLHWWWLLGLLLVYTACINLGGELLLLMSYRGLGAITVALWGNAGIFVSLVSAYLLLGEALNARTLMGALLILAALLMAGAKPVSNPEVA</sequence>